<accession>A0A6G9QG80</accession>
<sequence>MKKVVLAISLGMVINGGLVDQAQAFGPLGHRVIGQIAENNLTNDAKQAIDNISNGKSLAQLSTWADEIRSDKNWDHAGPWHYVSIADDETWQTVKRSEDGDIIAKLEDFERALANPNLSASKKLEALAFYVHFVGDIHQPLHVGHSHDKGGNAIKLKWFGEQTNLHSVWDSKILNHQELSYTEYTGFLSHFNADDVKAWQGKNYYQWADESKALRDSAYQLEKNRDGEDDLRFNYVFIHKPVIEKRVQQAGVRLAEKLNQILAK</sequence>
<dbReference type="Proteomes" id="UP000502608">
    <property type="component" value="Chromosome"/>
</dbReference>
<reference evidence="7 8" key="1">
    <citation type="submission" date="2020-03" db="EMBL/GenBank/DDBJ databases">
        <title>Complete genome sequence of Shewanella sp.</title>
        <authorList>
            <person name="Kim Y.-S."/>
            <person name="Kim S.-J."/>
            <person name="Jung H.-K."/>
            <person name="Kim K.-H."/>
        </authorList>
    </citation>
    <scope>NUCLEOTIDE SEQUENCE [LARGE SCALE GENOMIC DNA]</scope>
    <source>
        <strain evidence="7 8">PN3F2</strain>
    </source>
</reference>
<keyword evidence="4" id="KW-0378">Hydrolase</keyword>
<evidence type="ECO:0000313" key="7">
    <source>
        <dbReference type="EMBL" id="QIR13476.1"/>
    </source>
</evidence>
<dbReference type="InterPro" id="IPR008947">
    <property type="entry name" value="PLipase_C/P1_nuclease_dom_sf"/>
</dbReference>
<evidence type="ECO:0000313" key="8">
    <source>
        <dbReference type="Proteomes" id="UP000502608"/>
    </source>
</evidence>
<name>A0A6G9QG80_9GAMM</name>
<dbReference type="EMBL" id="CP050313">
    <property type="protein sequence ID" value="QIR13476.1"/>
    <property type="molecule type" value="Genomic_DNA"/>
</dbReference>
<dbReference type="RefSeq" id="WP_167675248.1">
    <property type="nucleotide sequence ID" value="NZ_CP050313.1"/>
</dbReference>
<gene>
    <name evidence="7" type="ORF">HBH39_02310</name>
</gene>
<keyword evidence="5" id="KW-1015">Disulfide bond</keyword>
<dbReference type="GO" id="GO:0003676">
    <property type="term" value="F:nucleic acid binding"/>
    <property type="evidence" value="ECO:0007669"/>
    <property type="project" value="InterPro"/>
</dbReference>
<evidence type="ECO:0000256" key="4">
    <source>
        <dbReference type="ARBA" id="ARBA00022801"/>
    </source>
</evidence>
<dbReference type="GO" id="GO:0004519">
    <property type="term" value="F:endonuclease activity"/>
    <property type="evidence" value="ECO:0007669"/>
    <property type="project" value="UniProtKB-KW"/>
</dbReference>
<dbReference type="PANTHER" id="PTHR33146">
    <property type="entry name" value="ENDONUCLEASE 4"/>
    <property type="match status" value="1"/>
</dbReference>
<dbReference type="GO" id="GO:0046872">
    <property type="term" value="F:metal ion binding"/>
    <property type="evidence" value="ECO:0007669"/>
    <property type="project" value="UniProtKB-KW"/>
</dbReference>
<keyword evidence="1" id="KW-0540">Nuclease</keyword>
<proteinExistence type="predicted"/>
<protein>
    <submittedName>
        <fullName evidence="7">S1/P1 nuclease</fullName>
    </submittedName>
</protein>
<dbReference type="PANTHER" id="PTHR33146:SF26">
    <property type="entry name" value="ENDONUCLEASE 4"/>
    <property type="match status" value="1"/>
</dbReference>
<keyword evidence="6" id="KW-0325">Glycoprotein</keyword>
<organism evidence="7 8">
    <name type="scientific">Shewanella aestuarii</name>
    <dbReference type="NCBI Taxonomy" id="1028752"/>
    <lineage>
        <taxon>Bacteria</taxon>
        <taxon>Pseudomonadati</taxon>
        <taxon>Pseudomonadota</taxon>
        <taxon>Gammaproteobacteria</taxon>
        <taxon>Alteromonadales</taxon>
        <taxon>Shewanellaceae</taxon>
        <taxon>Shewanella</taxon>
    </lineage>
</organism>
<dbReference type="Pfam" id="PF02265">
    <property type="entry name" value="S1-P1_nuclease"/>
    <property type="match status" value="1"/>
</dbReference>
<keyword evidence="3" id="KW-0255">Endonuclease</keyword>
<dbReference type="Gene3D" id="1.10.575.10">
    <property type="entry name" value="P1 Nuclease"/>
    <property type="match status" value="1"/>
</dbReference>
<dbReference type="GO" id="GO:0006308">
    <property type="term" value="P:DNA catabolic process"/>
    <property type="evidence" value="ECO:0007669"/>
    <property type="project" value="InterPro"/>
</dbReference>
<dbReference type="KEGG" id="saes:HBH39_02310"/>
<dbReference type="InterPro" id="IPR003154">
    <property type="entry name" value="S1/P1nuclease"/>
</dbReference>
<evidence type="ECO:0000256" key="2">
    <source>
        <dbReference type="ARBA" id="ARBA00022723"/>
    </source>
</evidence>
<evidence type="ECO:0000256" key="6">
    <source>
        <dbReference type="ARBA" id="ARBA00023180"/>
    </source>
</evidence>
<dbReference type="SUPFAM" id="SSF48537">
    <property type="entry name" value="Phospholipase C/P1 nuclease"/>
    <property type="match status" value="1"/>
</dbReference>
<evidence type="ECO:0000256" key="5">
    <source>
        <dbReference type="ARBA" id="ARBA00023157"/>
    </source>
</evidence>
<dbReference type="AlphaFoldDB" id="A0A6G9QG80"/>
<dbReference type="GO" id="GO:0016788">
    <property type="term" value="F:hydrolase activity, acting on ester bonds"/>
    <property type="evidence" value="ECO:0007669"/>
    <property type="project" value="InterPro"/>
</dbReference>
<evidence type="ECO:0000256" key="3">
    <source>
        <dbReference type="ARBA" id="ARBA00022759"/>
    </source>
</evidence>
<keyword evidence="8" id="KW-1185">Reference proteome</keyword>
<keyword evidence="2" id="KW-0479">Metal-binding</keyword>
<evidence type="ECO:0000256" key="1">
    <source>
        <dbReference type="ARBA" id="ARBA00022722"/>
    </source>
</evidence>
<dbReference type="CDD" id="cd11010">
    <property type="entry name" value="S1-P1_nuclease"/>
    <property type="match status" value="1"/>
</dbReference>